<feature type="non-terminal residue" evidence="1">
    <location>
        <position position="45"/>
    </location>
</feature>
<keyword evidence="2" id="KW-1185">Reference proteome</keyword>
<dbReference type="Proteomes" id="UP000789366">
    <property type="component" value="Unassembled WGS sequence"/>
</dbReference>
<feature type="non-terminal residue" evidence="1">
    <location>
        <position position="1"/>
    </location>
</feature>
<evidence type="ECO:0000313" key="1">
    <source>
        <dbReference type="EMBL" id="CAG8685503.1"/>
    </source>
</evidence>
<evidence type="ECO:0000313" key="2">
    <source>
        <dbReference type="Proteomes" id="UP000789366"/>
    </source>
</evidence>
<comment type="caution">
    <text evidence="1">The sequence shown here is derived from an EMBL/GenBank/DDBJ whole genome shotgun (WGS) entry which is preliminary data.</text>
</comment>
<name>A0ACA9NZK4_9GLOM</name>
<organism evidence="1 2">
    <name type="scientific">Cetraspora pellucida</name>
    <dbReference type="NCBI Taxonomy" id="1433469"/>
    <lineage>
        <taxon>Eukaryota</taxon>
        <taxon>Fungi</taxon>
        <taxon>Fungi incertae sedis</taxon>
        <taxon>Mucoromycota</taxon>
        <taxon>Glomeromycotina</taxon>
        <taxon>Glomeromycetes</taxon>
        <taxon>Diversisporales</taxon>
        <taxon>Gigasporaceae</taxon>
        <taxon>Cetraspora</taxon>
    </lineage>
</organism>
<reference evidence="1" key="1">
    <citation type="submission" date="2021-06" db="EMBL/GenBank/DDBJ databases">
        <authorList>
            <person name="Kallberg Y."/>
            <person name="Tangrot J."/>
            <person name="Rosling A."/>
        </authorList>
    </citation>
    <scope>NUCLEOTIDE SEQUENCE</scope>
    <source>
        <strain evidence="1">28 12/20/2015</strain>
    </source>
</reference>
<gene>
    <name evidence="1" type="ORF">SPELUC_LOCUS10396</name>
</gene>
<dbReference type="EMBL" id="CAJVPW010019191">
    <property type="protein sequence ID" value="CAG8685503.1"/>
    <property type="molecule type" value="Genomic_DNA"/>
</dbReference>
<sequence length="45" mass="5081">NDLIKEMLPNFAHGPRNLVISNVSLGSYIKCKNSGEWSLIRSNYT</sequence>
<proteinExistence type="predicted"/>
<protein>
    <submittedName>
        <fullName evidence="1">13732_t:CDS:1</fullName>
    </submittedName>
</protein>
<accession>A0ACA9NZK4</accession>